<dbReference type="Pfam" id="PF00512">
    <property type="entry name" value="HisKA"/>
    <property type="match status" value="1"/>
</dbReference>
<comment type="catalytic activity">
    <reaction evidence="1">
        <text>ATP + protein L-histidine = ADP + protein N-phospho-L-histidine.</text>
        <dbReference type="EC" id="2.7.13.3"/>
    </reaction>
</comment>
<evidence type="ECO:0000256" key="12">
    <source>
        <dbReference type="ARBA" id="ARBA00022989"/>
    </source>
</evidence>
<dbReference type="PROSITE" id="PS50885">
    <property type="entry name" value="HAMP"/>
    <property type="match status" value="1"/>
</dbReference>
<organism evidence="23 24">
    <name type="scientific">Saccharobesus litoralis</name>
    <dbReference type="NCBI Taxonomy" id="2172099"/>
    <lineage>
        <taxon>Bacteria</taxon>
        <taxon>Pseudomonadati</taxon>
        <taxon>Pseudomonadota</taxon>
        <taxon>Gammaproteobacteria</taxon>
        <taxon>Alteromonadales</taxon>
        <taxon>Alteromonadaceae</taxon>
        <taxon>Saccharobesus</taxon>
    </lineage>
</organism>
<dbReference type="SMART" id="SM00304">
    <property type="entry name" value="HAMP"/>
    <property type="match status" value="1"/>
</dbReference>
<sequence>MKKPKLSYKVIRYVIPLVIAPLIVLGGFALINSNIASKQQSELVVAHGVAQNSQKLTNYLSVFGQTIGLLSRSPVLEHLMLTEQGSSDFQIKSGDLLAVFASYTEAYPDISSIELLAIDGQNLAFFSSDLFAESESARLTSHLPNVNDEQKLVVTKDESGTRIHFVRRVNLNDFEKGVIKHWGFLVINLRFDLIPESINALMFEGSVNLLYSEQGHVVFSSDPSLTGVQLPENEIAKLNKVASDGKPIASQLSFLPEQSYVHFNAELKDGLRYLSAVPYKQLYDGAQKITFLALVLLMISIFVIPTLIFLVLKRILVEPIEELGRASKKVGRGDFNLKFNFSSQDELGDLFKDFQSMTVQLKDYQTRLEDYKQHLEEKVQLRTEDLHTANEQLRQAIIEADNANQMKSRFLANMSHEIRTPLTAIIGFTEHLLNDDPDPEQRQKNLSTVLRNGTHLLELINNILDLSKIEAEKIKIDQQPVDLITIIDDINAVIAPSAVNKELVFDIDYRFPLPCKIESDDTRLKQILLNVCTNSVKFTKEGQIKLTVRCDTATHQVIFTVTDTGIGMTAAELEKIFNPFEQADTSTTRNYGGTGLGLCISKHLANLLGGDIRVKSEKGKGSEFEIAIATNMDNMDIDWIESLPNAACKDVSAPNSEQLATLGTILVAEDNPDNQNLIRLLLEKRGFEVDIVENGAMAVEAALIEDYDLILMDMQMPVMGGVEATTMLRGAGYDNPIIALTANVMKDDIAQYEANGCNHTVAKPIDQQSLFEAMQIVLQENQAHLSSLTEFENVIQNSQEYASISATFLDNLPSSLQAITSAFSYRDWTQLAANAHSLKGSAGCFGYPQLTELAAQIEKQTKNEELGHAEKIATLQPLIEQLQSQVATTIEQSSTLMTE</sequence>
<dbReference type="Gene3D" id="1.20.120.160">
    <property type="entry name" value="HPT domain"/>
    <property type="match status" value="1"/>
</dbReference>
<evidence type="ECO:0000256" key="14">
    <source>
        <dbReference type="ARBA" id="ARBA00023136"/>
    </source>
</evidence>
<dbReference type="FunFam" id="3.30.565.10:FF:000010">
    <property type="entry name" value="Sensor histidine kinase RcsC"/>
    <property type="match status" value="1"/>
</dbReference>
<evidence type="ECO:0000256" key="5">
    <source>
        <dbReference type="ARBA" id="ARBA00022519"/>
    </source>
</evidence>
<dbReference type="GO" id="GO:0005524">
    <property type="term" value="F:ATP binding"/>
    <property type="evidence" value="ECO:0007669"/>
    <property type="project" value="UniProtKB-KW"/>
</dbReference>
<dbReference type="Pfam" id="PF01627">
    <property type="entry name" value="Hpt"/>
    <property type="match status" value="1"/>
</dbReference>
<dbReference type="PROSITE" id="PS50110">
    <property type="entry name" value="RESPONSE_REGULATORY"/>
    <property type="match status" value="1"/>
</dbReference>
<feature type="domain" description="Histidine kinase" evidence="19">
    <location>
        <begin position="413"/>
        <end position="632"/>
    </location>
</feature>
<dbReference type="SUPFAM" id="SSF47384">
    <property type="entry name" value="Homodimeric domain of signal transducing histidine kinase"/>
    <property type="match status" value="1"/>
</dbReference>
<dbReference type="PROSITE" id="PS50894">
    <property type="entry name" value="HPT"/>
    <property type="match status" value="1"/>
</dbReference>
<dbReference type="Pfam" id="PF00672">
    <property type="entry name" value="HAMP"/>
    <property type="match status" value="1"/>
</dbReference>
<dbReference type="CDD" id="cd17546">
    <property type="entry name" value="REC_hyHK_CKI1_RcsC-like"/>
    <property type="match status" value="1"/>
</dbReference>
<accession>A0A2S0VRE4</accession>
<evidence type="ECO:0000256" key="16">
    <source>
        <dbReference type="PROSITE-ProRule" id="PRU00169"/>
    </source>
</evidence>
<feature type="coiled-coil region" evidence="17">
    <location>
        <begin position="354"/>
        <end position="406"/>
    </location>
</feature>
<keyword evidence="11" id="KW-0067">ATP-binding</keyword>
<dbReference type="RefSeq" id="WP_108602829.1">
    <property type="nucleotide sequence ID" value="NZ_CP026604.1"/>
</dbReference>
<evidence type="ECO:0000256" key="13">
    <source>
        <dbReference type="ARBA" id="ARBA00023012"/>
    </source>
</evidence>
<dbReference type="KEGG" id="cate:C2869_10195"/>
<evidence type="ECO:0000256" key="9">
    <source>
        <dbReference type="ARBA" id="ARBA00022741"/>
    </source>
</evidence>
<keyword evidence="17" id="KW-0175">Coiled coil</keyword>
<dbReference type="CDD" id="cd06225">
    <property type="entry name" value="HAMP"/>
    <property type="match status" value="1"/>
</dbReference>
<dbReference type="PROSITE" id="PS50109">
    <property type="entry name" value="HIS_KIN"/>
    <property type="match status" value="1"/>
</dbReference>
<evidence type="ECO:0000259" key="21">
    <source>
        <dbReference type="PROSITE" id="PS50885"/>
    </source>
</evidence>
<dbReference type="GO" id="GO:0009927">
    <property type="term" value="F:histidine phosphotransfer kinase activity"/>
    <property type="evidence" value="ECO:0007669"/>
    <property type="project" value="TreeGrafter"/>
</dbReference>
<feature type="domain" description="Response regulatory" evidence="20">
    <location>
        <begin position="664"/>
        <end position="778"/>
    </location>
</feature>
<name>A0A2S0VRE4_9ALTE</name>
<dbReference type="CDD" id="cd00082">
    <property type="entry name" value="HisKA"/>
    <property type="match status" value="1"/>
</dbReference>
<keyword evidence="13" id="KW-0902">Two-component regulatory system</keyword>
<dbReference type="SUPFAM" id="SSF158472">
    <property type="entry name" value="HAMP domain-like"/>
    <property type="match status" value="1"/>
</dbReference>
<dbReference type="SUPFAM" id="SSF47226">
    <property type="entry name" value="Histidine-containing phosphotransfer domain, HPT domain"/>
    <property type="match status" value="1"/>
</dbReference>
<dbReference type="PANTHER" id="PTHR43047">
    <property type="entry name" value="TWO-COMPONENT HISTIDINE PROTEIN KINASE"/>
    <property type="match status" value="1"/>
</dbReference>
<dbReference type="InterPro" id="IPR003594">
    <property type="entry name" value="HATPase_dom"/>
</dbReference>
<dbReference type="InterPro" id="IPR036097">
    <property type="entry name" value="HisK_dim/P_sf"/>
</dbReference>
<keyword evidence="14 18" id="KW-0472">Membrane</keyword>
<evidence type="ECO:0000256" key="3">
    <source>
        <dbReference type="ARBA" id="ARBA00012438"/>
    </source>
</evidence>
<feature type="domain" description="HPt" evidence="22">
    <location>
        <begin position="797"/>
        <end position="899"/>
    </location>
</feature>
<keyword evidence="4" id="KW-1003">Cell membrane</keyword>
<dbReference type="InterPro" id="IPR011006">
    <property type="entry name" value="CheY-like_superfamily"/>
</dbReference>
<dbReference type="Gene3D" id="6.10.340.10">
    <property type="match status" value="1"/>
</dbReference>
<feature type="transmembrane region" description="Helical" evidence="18">
    <location>
        <begin position="289"/>
        <end position="312"/>
    </location>
</feature>
<evidence type="ECO:0000256" key="6">
    <source>
        <dbReference type="ARBA" id="ARBA00022553"/>
    </source>
</evidence>
<dbReference type="Gene3D" id="3.40.50.2300">
    <property type="match status" value="1"/>
</dbReference>
<dbReference type="InterPro" id="IPR036641">
    <property type="entry name" value="HPT_dom_sf"/>
</dbReference>
<dbReference type="SUPFAM" id="SSF55874">
    <property type="entry name" value="ATPase domain of HSP90 chaperone/DNA topoisomerase II/histidine kinase"/>
    <property type="match status" value="1"/>
</dbReference>
<dbReference type="Gene3D" id="3.30.565.10">
    <property type="entry name" value="Histidine kinase-like ATPase, C-terminal domain"/>
    <property type="match status" value="1"/>
</dbReference>
<keyword evidence="10 23" id="KW-0418">Kinase</keyword>
<dbReference type="GO" id="GO:0005886">
    <property type="term" value="C:plasma membrane"/>
    <property type="evidence" value="ECO:0007669"/>
    <property type="project" value="UniProtKB-SubCell"/>
</dbReference>
<dbReference type="InterPro" id="IPR036890">
    <property type="entry name" value="HATPase_C_sf"/>
</dbReference>
<dbReference type="Pfam" id="PF00072">
    <property type="entry name" value="Response_reg"/>
    <property type="match status" value="1"/>
</dbReference>
<dbReference type="InterPro" id="IPR008207">
    <property type="entry name" value="Sig_transdc_His_kin_Hpt_dom"/>
</dbReference>
<protein>
    <recommendedName>
        <fullName evidence="3">histidine kinase</fullName>
        <ecNumber evidence="3">2.7.13.3</ecNumber>
    </recommendedName>
</protein>
<keyword evidence="5" id="KW-0997">Cell inner membrane</keyword>
<dbReference type="SMART" id="SM00448">
    <property type="entry name" value="REC"/>
    <property type="match status" value="1"/>
</dbReference>
<dbReference type="OrthoDB" id="9810730at2"/>
<keyword evidence="9" id="KW-0547">Nucleotide-binding</keyword>
<dbReference type="SUPFAM" id="SSF52172">
    <property type="entry name" value="CheY-like"/>
    <property type="match status" value="1"/>
</dbReference>
<dbReference type="EMBL" id="CP026604">
    <property type="protein sequence ID" value="AWB66773.1"/>
    <property type="molecule type" value="Genomic_DNA"/>
</dbReference>
<dbReference type="SMART" id="SM00387">
    <property type="entry name" value="HATPase_c"/>
    <property type="match status" value="1"/>
</dbReference>
<keyword evidence="6 16" id="KW-0597">Phosphoprotein</keyword>
<evidence type="ECO:0000259" key="19">
    <source>
        <dbReference type="PROSITE" id="PS50109"/>
    </source>
</evidence>
<proteinExistence type="predicted"/>
<dbReference type="Pfam" id="PF02518">
    <property type="entry name" value="HATPase_c"/>
    <property type="match status" value="1"/>
</dbReference>
<feature type="domain" description="HAMP" evidence="21">
    <location>
        <begin position="314"/>
        <end position="366"/>
    </location>
</feature>
<evidence type="ECO:0000256" key="18">
    <source>
        <dbReference type="SAM" id="Phobius"/>
    </source>
</evidence>
<dbReference type="PANTHER" id="PTHR43047:SF72">
    <property type="entry name" value="OSMOSENSING HISTIDINE PROTEIN KINASE SLN1"/>
    <property type="match status" value="1"/>
</dbReference>
<dbReference type="FunFam" id="1.10.287.130:FF:000004">
    <property type="entry name" value="Ethylene receptor 1"/>
    <property type="match status" value="1"/>
</dbReference>
<dbReference type="InterPro" id="IPR003661">
    <property type="entry name" value="HisK_dim/P_dom"/>
</dbReference>
<evidence type="ECO:0000256" key="7">
    <source>
        <dbReference type="ARBA" id="ARBA00022679"/>
    </source>
</evidence>
<keyword evidence="24" id="KW-1185">Reference proteome</keyword>
<evidence type="ECO:0000259" key="20">
    <source>
        <dbReference type="PROSITE" id="PS50110"/>
    </source>
</evidence>
<evidence type="ECO:0000256" key="1">
    <source>
        <dbReference type="ARBA" id="ARBA00000085"/>
    </source>
</evidence>
<evidence type="ECO:0000256" key="2">
    <source>
        <dbReference type="ARBA" id="ARBA00004429"/>
    </source>
</evidence>
<dbReference type="PRINTS" id="PR00344">
    <property type="entry name" value="BCTRLSENSOR"/>
</dbReference>
<reference evidence="23 24" key="1">
    <citation type="submission" date="2018-01" db="EMBL/GenBank/DDBJ databases">
        <title>Genome sequence of a Cantenovulum-like bacteria.</title>
        <authorList>
            <person name="Tan W.R."/>
            <person name="Lau N.-S."/>
            <person name="Go F."/>
            <person name="Amirul A.-A.A."/>
        </authorList>
    </citation>
    <scope>NUCLEOTIDE SEQUENCE [LARGE SCALE GENOMIC DNA]</scope>
    <source>
        <strain evidence="23 24">CCB-QB4</strain>
    </source>
</reference>
<evidence type="ECO:0000256" key="10">
    <source>
        <dbReference type="ARBA" id="ARBA00022777"/>
    </source>
</evidence>
<evidence type="ECO:0000259" key="22">
    <source>
        <dbReference type="PROSITE" id="PS50894"/>
    </source>
</evidence>
<dbReference type="Gene3D" id="1.10.287.130">
    <property type="match status" value="1"/>
</dbReference>
<feature type="modified residue" description="Phosphohistidine" evidence="15">
    <location>
        <position position="836"/>
    </location>
</feature>
<dbReference type="InterPro" id="IPR001789">
    <property type="entry name" value="Sig_transdc_resp-reg_receiver"/>
</dbReference>
<feature type="modified residue" description="4-aspartylphosphate" evidence="16">
    <location>
        <position position="713"/>
    </location>
</feature>
<gene>
    <name evidence="23" type="ORF">C2869_10195</name>
</gene>
<dbReference type="SMART" id="SM00388">
    <property type="entry name" value="HisKA"/>
    <property type="match status" value="1"/>
</dbReference>
<evidence type="ECO:0000313" key="24">
    <source>
        <dbReference type="Proteomes" id="UP000244441"/>
    </source>
</evidence>
<dbReference type="InterPro" id="IPR004358">
    <property type="entry name" value="Sig_transdc_His_kin-like_C"/>
</dbReference>
<comment type="subcellular location">
    <subcellularLocation>
        <location evidence="2">Cell inner membrane</location>
        <topology evidence="2">Multi-pass membrane protein</topology>
    </subcellularLocation>
</comment>
<evidence type="ECO:0000256" key="4">
    <source>
        <dbReference type="ARBA" id="ARBA00022475"/>
    </source>
</evidence>
<dbReference type="CDD" id="cd16922">
    <property type="entry name" value="HATPase_EvgS-ArcB-TorS-like"/>
    <property type="match status" value="1"/>
</dbReference>
<dbReference type="AlphaFoldDB" id="A0A2S0VRE4"/>
<dbReference type="InterPro" id="IPR005467">
    <property type="entry name" value="His_kinase_dom"/>
</dbReference>
<dbReference type="InterPro" id="IPR003660">
    <property type="entry name" value="HAMP_dom"/>
</dbReference>
<dbReference type="CDD" id="cd00088">
    <property type="entry name" value="HPT"/>
    <property type="match status" value="1"/>
</dbReference>
<evidence type="ECO:0000256" key="15">
    <source>
        <dbReference type="PROSITE-ProRule" id="PRU00110"/>
    </source>
</evidence>
<dbReference type="SMART" id="SM00073">
    <property type="entry name" value="HPT"/>
    <property type="match status" value="1"/>
</dbReference>
<dbReference type="Proteomes" id="UP000244441">
    <property type="component" value="Chromosome"/>
</dbReference>
<keyword evidence="8 18" id="KW-0812">Transmembrane</keyword>
<dbReference type="EC" id="2.7.13.3" evidence="3"/>
<feature type="transmembrane region" description="Helical" evidence="18">
    <location>
        <begin position="12"/>
        <end position="31"/>
    </location>
</feature>
<evidence type="ECO:0000256" key="11">
    <source>
        <dbReference type="ARBA" id="ARBA00022840"/>
    </source>
</evidence>
<evidence type="ECO:0000313" key="23">
    <source>
        <dbReference type="EMBL" id="AWB66773.1"/>
    </source>
</evidence>
<evidence type="ECO:0000256" key="17">
    <source>
        <dbReference type="SAM" id="Coils"/>
    </source>
</evidence>
<dbReference type="GO" id="GO:0000155">
    <property type="term" value="F:phosphorelay sensor kinase activity"/>
    <property type="evidence" value="ECO:0007669"/>
    <property type="project" value="InterPro"/>
</dbReference>
<keyword evidence="7" id="KW-0808">Transferase</keyword>
<keyword evidence="12 18" id="KW-1133">Transmembrane helix</keyword>
<evidence type="ECO:0000256" key="8">
    <source>
        <dbReference type="ARBA" id="ARBA00022692"/>
    </source>
</evidence>